<dbReference type="AlphaFoldDB" id="L9VLB3"/>
<dbReference type="EMBL" id="AOHW01000044">
    <property type="protein sequence ID" value="ELY37866.1"/>
    <property type="molecule type" value="Genomic_DNA"/>
</dbReference>
<dbReference type="PROSITE" id="PS51318">
    <property type="entry name" value="TAT"/>
    <property type="match status" value="1"/>
</dbReference>
<dbReference type="OrthoDB" id="205201at2157"/>
<protein>
    <submittedName>
        <fullName evidence="1">Uncharacterized protein</fullName>
    </submittedName>
</protein>
<gene>
    <name evidence="1" type="ORF">C496_18718</name>
</gene>
<accession>L9VLB3</accession>
<dbReference type="RefSeq" id="WP_006091880.1">
    <property type="nucleotide sequence ID" value="NZ_AOHW01000044.1"/>
</dbReference>
<evidence type="ECO:0000313" key="1">
    <source>
        <dbReference type="EMBL" id="ELY37866.1"/>
    </source>
</evidence>
<proteinExistence type="predicted"/>
<dbReference type="eggNOG" id="arCOG06836">
    <property type="taxonomic scope" value="Archaea"/>
</dbReference>
<name>L9VLB3_9EURY</name>
<sequence length="910" mass="100084">MKRPSRRGFLAGSAVTAVGFAGITGGSYAQQLESLDIDVPDGASNALALVPSQSTADADFRMVLLADVTEVDDEDEYGYEVRDVLRSFDDLEVGDVSHVAAGHSMDPYGRLGVAAGSFDRPTPGEETDEEDDWRLAEANDRAYATADDRAAVAHGEEAAALTNATVDVAAGDAEPFLAGREDAATAFELLADQPLVYFAESVEEMGFPGIDSDTLEAFAAGFAGDPNLIEETAENRYVLFPADGSELDDETVEEIVTELETGIVVEMDVDREDDLVHTTVVAEAPPERDREAAPDAQIVAEVDHDEEVVVFRHRGGEAIDTDDLELWHDGNLSDDGPADAFDVFEEGDELTVATDPLATVTLRWFDEEANAFYTYDSYLVGRDSFEVDHEFDAERLALEYVGDREADPSKLILQSYSGVDVGSLDGFADQYDTLTAGDAITVDGVGVDDRVSLQLDVPNKPRRSPTQLVSHRVRPPRLFLRRYRERGVVAQYHDEHERDAAAFRLLVNDQKAETQFEDLTDNLNPGDEVELGDYDIGTTLTVEWTEPDEPMEIGDLIVRPNVRVDMEYDADDGEVTIGHNEGDAVDVGDLELRVGGDMTDVQPADEYDRFEPGDELTVEAEPFVEVTLAWSVEDADREYTLGRTVTAADRFEAAYDADSAEVELAYTGEQQADPERLGVVRRVPESTGVHEPQPLFAEEHDTLTTGDTVVLGDVDVDERINVVLNDDEGRYRHHIFNFTPKPRFAFSFESREGEIVAVYRDEVARSADAFRVLADGDATDVQPADEYDELEGGDEIDLGTFEMGTELVVEWTVPDDSVEVSDHVIAPDAAFDVAFDEDGVLTVTHEGGDELAAADVQLYAQPARADPVVWDDDGTIEKGDSRTVELDDDPKFVFVVFREREILYEEQFDD</sequence>
<dbReference type="STRING" id="1114856.GCA_000383975_00419"/>
<dbReference type="InterPro" id="IPR006311">
    <property type="entry name" value="TAT_signal"/>
</dbReference>
<organism evidence="1 2">
    <name type="scientific">Natronorubrum tibetense GA33</name>
    <dbReference type="NCBI Taxonomy" id="1114856"/>
    <lineage>
        <taxon>Archaea</taxon>
        <taxon>Methanobacteriati</taxon>
        <taxon>Methanobacteriota</taxon>
        <taxon>Stenosarchaea group</taxon>
        <taxon>Halobacteria</taxon>
        <taxon>Halobacteriales</taxon>
        <taxon>Natrialbaceae</taxon>
        <taxon>Natronorubrum</taxon>
    </lineage>
</organism>
<comment type="caution">
    <text evidence="1">The sequence shown here is derived from an EMBL/GenBank/DDBJ whole genome shotgun (WGS) entry which is preliminary data.</text>
</comment>
<dbReference type="eggNOG" id="arCOG09132">
    <property type="taxonomic scope" value="Archaea"/>
</dbReference>
<keyword evidence="2" id="KW-1185">Reference proteome</keyword>
<dbReference type="Proteomes" id="UP000011599">
    <property type="component" value="Unassembled WGS sequence"/>
</dbReference>
<dbReference type="PATRIC" id="fig|1114856.3.peg.3881"/>
<reference evidence="1 2" key="1">
    <citation type="journal article" date="2014" name="PLoS Genet.">
        <title>Phylogenetically driven sequencing of extremely halophilic archaea reveals strategies for static and dynamic osmo-response.</title>
        <authorList>
            <person name="Becker E.A."/>
            <person name="Seitzer P.M."/>
            <person name="Tritt A."/>
            <person name="Larsen D."/>
            <person name="Krusor M."/>
            <person name="Yao A.I."/>
            <person name="Wu D."/>
            <person name="Madern D."/>
            <person name="Eisen J.A."/>
            <person name="Darling A.E."/>
            <person name="Facciotti M.T."/>
        </authorList>
    </citation>
    <scope>NUCLEOTIDE SEQUENCE [LARGE SCALE GENOMIC DNA]</scope>
    <source>
        <strain evidence="1 2">GA33</strain>
    </source>
</reference>
<evidence type="ECO:0000313" key="2">
    <source>
        <dbReference type="Proteomes" id="UP000011599"/>
    </source>
</evidence>